<dbReference type="AlphaFoldDB" id="A0A2P8FCK5"/>
<proteinExistence type="predicted"/>
<keyword evidence="2" id="KW-1185">Reference proteome</keyword>
<gene>
    <name evidence="1" type="ORF">CLV88_106157</name>
</gene>
<name>A0A2P8FCK5_9RHOB</name>
<protein>
    <submittedName>
        <fullName evidence="1">Uncharacterized protein</fullName>
    </submittedName>
</protein>
<sequence>MSLLLATHLGDTLLMEPALQHVPSSALVPTTRHARLFELIRQENVAHDRAAHAPEREPNTLVTEHLKALATASLRRKV</sequence>
<dbReference type="RefSeq" id="WP_133169956.1">
    <property type="nucleotide sequence ID" value="NZ_PYGJ01000006.1"/>
</dbReference>
<dbReference type="EMBL" id="PYGJ01000006">
    <property type="protein sequence ID" value="PSL19444.1"/>
    <property type="molecule type" value="Genomic_DNA"/>
</dbReference>
<accession>A0A2P8FCK5</accession>
<evidence type="ECO:0000313" key="2">
    <source>
        <dbReference type="Proteomes" id="UP000240418"/>
    </source>
</evidence>
<comment type="caution">
    <text evidence="1">The sequence shown here is derived from an EMBL/GenBank/DDBJ whole genome shotgun (WGS) entry which is preliminary data.</text>
</comment>
<organism evidence="1 2">
    <name type="scientific">Shimia abyssi</name>
    <dbReference type="NCBI Taxonomy" id="1662395"/>
    <lineage>
        <taxon>Bacteria</taxon>
        <taxon>Pseudomonadati</taxon>
        <taxon>Pseudomonadota</taxon>
        <taxon>Alphaproteobacteria</taxon>
        <taxon>Rhodobacterales</taxon>
        <taxon>Roseobacteraceae</taxon>
    </lineage>
</organism>
<reference evidence="1 2" key="1">
    <citation type="submission" date="2018-03" db="EMBL/GenBank/DDBJ databases">
        <title>Genomic Encyclopedia of Archaeal and Bacterial Type Strains, Phase II (KMG-II): from individual species to whole genera.</title>
        <authorList>
            <person name="Goeker M."/>
        </authorList>
    </citation>
    <scope>NUCLEOTIDE SEQUENCE [LARGE SCALE GENOMIC DNA]</scope>
    <source>
        <strain evidence="1 2">DSM 100673</strain>
    </source>
</reference>
<dbReference type="OrthoDB" id="7876345at2"/>
<evidence type="ECO:0000313" key="1">
    <source>
        <dbReference type="EMBL" id="PSL19444.1"/>
    </source>
</evidence>
<dbReference type="Proteomes" id="UP000240418">
    <property type="component" value="Unassembled WGS sequence"/>
</dbReference>